<feature type="compositionally biased region" description="Low complexity" evidence="1">
    <location>
        <begin position="173"/>
        <end position="195"/>
    </location>
</feature>
<keyword evidence="2" id="KW-0812">Transmembrane</keyword>
<sequence length="260" mass="28457">MGCCCFNTLRGAAFFVASVQIYNGLECMLKFIAFPMLFSSMHASKDPECARTIKWGGICFAITEISFFILRQGFKVTPTPKVPHLSTDEQPFEMNIYKTLYYFLFTIVGGLIYICILFLYLQQLSKGQDEFSQFFNITARAPWSTPTPTTTTQAPQPPPSAQQDPHHLPPVTTSSATNNNSSLQSNLNPGGSSSSRAPKGRGSAHQNILIPRPNIIIPKGVLGMTLPCSSSNTSPTPSTITLLMSLSNIENSPGVRRPIN</sequence>
<accession>A0A226DNJ3</accession>
<proteinExistence type="predicted"/>
<dbReference type="AlphaFoldDB" id="A0A226DNJ3"/>
<feature type="compositionally biased region" description="Low complexity" evidence="1">
    <location>
        <begin position="145"/>
        <end position="154"/>
    </location>
</feature>
<keyword evidence="4" id="KW-1185">Reference proteome</keyword>
<gene>
    <name evidence="3" type="ORF">Fcan01_18223</name>
</gene>
<keyword evidence="2" id="KW-0472">Membrane</keyword>
<comment type="caution">
    <text evidence="3">The sequence shown here is derived from an EMBL/GenBank/DDBJ whole genome shotgun (WGS) entry which is preliminary data.</text>
</comment>
<dbReference type="EMBL" id="LNIX01000014">
    <property type="protein sequence ID" value="OXA47105.1"/>
    <property type="molecule type" value="Genomic_DNA"/>
</dbReference>
<name>A0A226DNJ3_FOLCA</name>
<evidence type="ECO:0000313" key="4">
    <source>
        <dbReference type="Proteomes" id="UP000198287"/>
    </source>
</evidence>
<organism evidence="3 4">
    <name type="scientific">Folsomia candida</name>
    <name type="common">Springtail</name>
    <dbReference type="NCBI Taxonomy" id="158441"/>
    <lineage>
        <taxon>Eukaryota</taxon>
        <taxon>Metazoa</taxon>
        <taxon>Ecdysozoa</taxon>
        <taxon>Arthropoda</taxon>
        <taxon>Hexapoda</taxon>
        <taxon>Collembola</taxon>
        <taxon>Entomobryomorpha</taxon>
        <taxon>Isotomoidea</taxon>
        <taxon>Isotomidae</taxon>
        <taxon>Proisotominae</taxon>
        <taxon>Folsomia</taxon>
    </lineage>
</organism>
<feature type="region of interest" description="Disordered" evidence="1">
    <location>
        <begin position="145"/>
        <end position="210"/>
    </location>
</feature>
<feature type="transmembrane region" description="Helical" evidence="2">
    <location>
        <begin position="100"/>
        <end position="121"/>
    </location>
</feature>
<dbReference type="OrthoDB" id="10675527at2759"/>
<keyword evidence="2" id="KW-1133">Transmembrane helix</keyword>
<dbReference type="Proteomes" id="UP000198287">
    <property type="component" value="Unassembled WGS sequence"/>
</dbReference>
<evidence type="ECO:0000313" key="3">
    <source>
        <dbReference type="EMBL" id="OXA47105.1"/>
    </source>
</evidence>
<evidence type="ECO:0000256" key="2">
    <source>
        <dbReference type="SAM" id="Phobius"/>
    </source>
</evidence>
<reference evidence="3 4" key="1">
    <citation type="submission" date="2015-12" db="EMBL/GenBank/DDBJ databases">
        <title>The genome of Folsomia candida.</title>
        <authorList>
            <person name="Faddeeva A."/>
            <person name="Derks M.F."/>
            <person name="Anvar Y."/>
            <person name="Smit S."/>
            <person name="Van Straalen N."/>
            <person name="Roelofs D."/>
        </authorList>
    </citation>
    <scope>NUCLEOTIDE SEQUENCE [LARGE SCALE GENOMIC DNA]</scope>
    <source>
        <strain evidence="3 4">VU population</strain>
        <tissue evidence="3">Whole body</tissue>
    </source>
</reference>
<protein>
    <submittedName>
        <fullName evidence="3">Autophagy-related protein 9</fullName>
    </submittedName>
</protein>
<feature type="transmembrane region" description="Helical" evidence="2">
    <location>
        <begin position="12"/>
        <end position="34"/>
    </location>
</feature>
<evidence type="ECO:0000256" key="1">
    <source>
        <dbReference type="SAM" id="MobiDB-lite"/>
    </source>
</evidence>